<keyword evidence="5 7" id="KW-0443">Lipid metabolism</keyword>
<proteinExistence type="inferred from homology"/>
<organism evidence="9 10">
    <name type="scientific">Mesopusillimonas faecipullorum</name>
    <dbReference type="NCBI Taxonomy" id="2755040"/>
    <lineage>
        <taxon>Bacteria</taxon>
        <taxon>Pseudomonadati</taxon>
        <taxon>Pseudomonadota</taxon>
        <taxon>Betaproteobacteria</taxon>
        <taxon>Burkholderiales</taxon>
        <taxon>Alcaligenaceae</taxon>
        <taxon>Mesopusillimonas</taxon>
    </lineage>
</organism>
<dbReference type="PANTHER" id="PTHR43378:SF2">
    <property type="entry name" value="UDP-3-O-ACYLGLUCOSAMINE N-ACYLTRANSFERASE 1, MITOCHONDRIAL-RELATED"/>
    <property type="match status" value="1"/>
</dbReference>
<feature type="domain" description="UDP-3-O-[3-hydroxymyristoyl] glucosamine N-acyltransferase non-repeat region" evidence="8">
    <location>
        <begin position="38"/>
        <end position="108"/>
    </location>
</feature>
<evidence type="ECO:0000256" key="5">
    <source>
        <dbReference type="ARBA" id="ARBA00023098"/>
    </source>
</evidence>
<dbReference type="HAMAP" id="MF_00523">
    <property type="entry name" value="LpxD"/>
    <property type="match status" value="1"/>
</dbReference>
<evidence type="ECO:0000313" key="10">
    <source>
        <dbReference type="Proteomes" id="UP000776983"/>
    </source>
</evidence>
<keyword evidence="10" id="KW-1185">Reference proteome</keyword>
<dbReference type="Proteomes" id="UP000776983">
    <property type="component" value="Unassembled WGS sequence"/>
</dbReference>
<dbReference type="EMBL" id="JACDXW010000002">
    <property type="protein sequence ID" value="MCB5363111.1"/>
    <property type="molecule type" value="Genomic_DNA"/>
</dbReference>
<gene>
    <name evidence="7 9" type="primary">lpxD</name>
    <name evidence="9" type="ORF">H0484_04995</name>
</gene>
<dbReference type="InterPro" id="IPR020573">
    <property type="entry name" value="UDP_GlcNAc_AcTrfase_non-rep"/>
</dbReference>
<keyword evidence="1 7" id="KW-0444">Lipid biosynthesis</keyword>
<keyword evidence="2 7" id="KW-0441">Lipid A biosynthesis</keyword>
<evidence type="ECO:0000256" key="6">
    <source>
        <dbReference type="ARBA" id="ARBA00023315"/>
    </source>
</evidence>
<comment type="caution">
    <text evidence="9">The sequence shown here is derived from an EMBL/GenBank/DDBJ whole genome shotgun (WGS) entry which is preliminary data.</text>
</comment>
<protein>
    <recommendedName>
        <fullName evidence="7">UDP-3-O-acylglucosamine N-acyltransferase</fullName>
        <ecNumber evidence="7">2.3.1.191</ecNumber>
    </recommendedName>
</protein>
<dbReference type="PANTHER" id="PTHR43378">
    <property type="entry name" value="UDP-3-O-ACYLGLUCOSAMINE N-ACYLTRANSFERASE"/>
    <property type="match status" value="1"/>
</dbReference>
<dbReference type="RefSeq" id="WP_226953347.1">
    <property type="nucleotide sequence ID" value="NZ_JACDXW010000002.1"/>
</dbReference>
<dbReference type="InterPro" id="IPR018357">
    <property type="entry name" value="Hexapep_transf_CS"/>
</dbReference>
<comment type="catalytic activity">
    <reaction evidence="7">
        <text>a UDP-3-O-[(3R)-3-hydroxyacyl]-alpha-D-glucosamine + a (3R)-hydroxyacyl-[ACP] = a UDP-2-N,3-O-bis[(3R)-3-hydroxyacyl]-alpha-D-glucosamine + holo-[ACP] + H(+)</text>
        <dbReference type="Rhea" id="RHEA:53836"/>
        <dbReference type="Rhea" id="RHEA-COMP:9685"/>
        <dbReference type="Rhea" id="RHEA-COMP:9945"/>
        <dbReference type="ChEBI" id="CHEBI:15378"/>
        <dbReference type="ChEBI" id="CHEBI:64479"/>
        <dbReference type="ChEBI" id="CHEBI:78827"/>
        <dbReference type="ChEBI" id="CHEBI:137740"/>
        <dbReference type="ChEBI" id="CHEBI:137748"/>
        <dbReference type="EC" id="2.3.1.191"/>
    </reaction>
</comment>
<accession>A0ABS8CAQ4</accession>
<evidence type="ECO:0000256" key="2">
    <source>
        <dbReference type="ARBA" id="ARBA00022556"/>
    </source>
</evidence>
<dbReference type="Pfam" id="PF14602">
    <property type="entry name" value="Hexapep_2"/>
    <property type="match status" value="2"/>
</dbReference>
<reference evidence="9 10" key="1">
    <citation type="submission" date="2020-07" db="EMBL/GenBank/DDBJ databases">
        <title>Pusillimonas sp. nov., isolated from poultry manure in Taiwan.</title>
        <authorList>
            <person name="Lin S.-Y."/>
            <person name="Tang Y.-S."/>
            <person name="Young C.-C."/>
        </authorList>
    </citation>
    <scope>NUCLEOTIDE SEQUENCE [LARGE SCALE GENOMIC DNA]</scope>
    <source>
        <strain evidence="9 10">CC-YST705</strain>
    </source>
</reference>
<dbReference type="NCBIfam" id="NF002060">
    <property type="entry name" value="PRK00892.1"/>
    <property type="match status" value="1"/>
</dbReference>
<dbReference type="InterPro" id="IPR007691">
    <property type="entry name" value="LpxD"/>
</dbReference>
<dbReference type="Pfam" id="PF04613">
    <property type="entry name" value="LpxD"/>
    <property type="match status" value="1"/>
</dbReference>
<evidence type="ECO:0000256" key="4">
    <source>
        <dbReference type="ARBA" id="ARBA00022737"/>
    </source>
</evidence>
<evidence type="ECO:0000259" key="8">
    <source>
        <dbReference type="Pfam" id="PF04613"/>
    </source>
</evidence>
<keyword evidence="3 7" id="KW-0808">Transferase</keyword>
<dbReference type="SUPFAM" id="SSF51161">
    <property type="entry name" value="Trimeric LpxA-like enzymes"/>
    <property type="match status" value="1"/>
</dbReference>
<comment type="subunit">
    <text evidence="7">Homotrimer.</text>
</comment>
<comment type="pathway">
    <text evidence="7">Bacterial outer membrane biogenesis; LPS lipid A biosynthesis.</text>
</comment>
<dbReference type="GO" id="GO:0103118">
    <property type="term" value="F:UDP-3-O-[(3R)-3-hydroxyacyl]-glucosamine N-acyltransferase activity"/>
    <property type="evidence" value="ECO:0007669"/>
    <property type="project" value="UniProtKB-EC"/>
</dbReference>
<dbReference type="InterPro" id="IPR001451">
    <property type="entry name" value="Hexapep"/>
</dbReference>
<evidence type="ECO:0000256" key="7">
    <source>
        <dbReference type="HAMAP-Rule" id="MF_00523"/>
    </source>
</evidence>
<comment type="function">
    <text evidence="7">Catalyzes the N-acylation of UDP-3-O-acylglucosamine using 3-hydroxyacyl-ACP as the acyl donor. Is involved in the biosynthesis of lipid A, a phosphorylated glycolipid that anchors the lipopolysaccharide to the outer membrane of the cell.</text>
</comment>
<dbReference type="Pfam" id="PF00132">
    <property type="entry name" value="Hexapep"/>
    <property type="match status" value="1"/>
</dbReference>
<dbReference type="Gene3D" id="3.40.1390.10">
    <property type="entry name" value="MurE/MurF, N-terminal domain"/>
    <property type="match status" value="1"/>
</dbReference>
<dbReference type="EC" id="2.3.1.191" evidence="7"/>
<evidence type="ECO:0000256" key="1">
    <source>
        <dbReference type="ARBA" id="ARBA00022516"/>
    </source>
</evidence>
<sequence>MPVLLAPPEAPLLPELLREANVVGLDCEIAAFHEPMPRIRGLGSLLHAGETEISFLANPKLADQLAQCRAAAVILTPEAWQTLSDTPPTWHVVLCSQPYLMYALLAQWFDRHRIANLPTGIHPSAVIHESARIEAGVSIGPHCVIEAGAVIAAGTRLGPACIVGAGSVIGADSLLHARVTLYHGVHIGARSILHSGVVLGADGFGFAPMPGEQAGAWAKIAQIGGLVIGDDVEIGANTTVDRGALDDTRIGNGVKLDNQIMVAHNVVIGDHTAMAACVGVAGSTQIGSRCTIGGASMISGHLVLADDVHVSGGTAITSNVSKPGRYTGVFPFGEHRDWQRNAAVLPQLAQLRRRLRRLEDAGPAAGQAKDS</sequence>
<feature type="active site" description="Proton acceptor" evidence="7">
    <location>
        <position position="264"/>
    </location>
</feature>
<dbReference type="Gene3D" id="2.160.10.10">
    <property type="entry name" value="Hexapeptide repeat proteins"/>
    <property type="match status" value="1"/>
</dbReference>
<comment type="similarity">
    <text evidence="7">Belongs to the transferase hexapeptide repeat family. LpxD subfamily.</text>
</comment>
<dbReference type="NCBIfam" id="TIGR01853">
    <property type="entry name" value="lipid_A_lpxD"/>
    <property type="match status" value="1"/>
</dbReference>
<name>A0ABS8CAQ4_9BURK</name>
<keyword evidence="6 7" id="KW-0012">Acyltransferase</keyword>
<dbReference type="CDD" id="cd03352">
    <property type="entry name" value="LbH_LpxD"/>
    <property type="match status" value="1"/>
</dbReference>
<dbReference type="InterPro" id="IPR011004">
    <property type="entry name" value="Trimer_LpxA-like_sf"/>
</dbReference>
<evidence type="ECO:0000256" key="3">
    <source>
        <dbReference type="ARBA" id="ARBA00022679"/>
    </source>
</evidence>
<dbReference type="PROSITE" id="PS00101">
    <property type="entry name" value="HEXAPEP_TRANSFERASES"/>
    <property type="match status" value="1"/>
</dbReference>
<evidence type="ECO:0000313" key="9">
    <source>
        <dbReference type="EMBL" id="MCB5363111.1"/>
    </source>
</evidence>
<keyword evidence="4 7" id="KW-0677">Repeat</keyword>